<dbReference type="STRING" id="2512241.A0A553IEU7"/>
<feature type="region of interest" description="Disordered" evidence="2">
    <location>
        <begin position="543"/>
        <end position="565"/>
    </location>
</feature>
<feature type="compositionally biased region" description="Basic and acidic residues" evidence="2">
    <location>
        <begin position="15"/>
        <end position="30"/>
    </location>
</feature>
<dbReference type="GO" id="GO:0005634">
    <property type="term" value="C:nucleus"/>
    <property type="evidence" value="ECO:0007669"/>
    <property type="project" value="TreeGrafter"/>
</dbReference>
<dbReference type="InterPro" id="IPR016024">
    <property type="entry name" value="ARM-type_fold"/>
</dbReference>
<feature type="compositionally biased region" description="Basic and acidic residues" evidence="2">
    <location>
        <begin position="998"/>
        <end position="1010"/>
    </location>
</feature>
<dbReference type="AlphaFoldDB" id="A0A553IEU7"/>
<gene>
    <name evidence="4" type="ORF">FHL15_000046</name>
</gene>
<feature type="compositionally biased region" description="Basic and acidic residues" evidence="2">
    <location>
        <begin position="96"/>
        <end position="107"/>
    </location>
</feature>
<comment type="similarity">
    <text evidence="1">Belongs to the CBF/MAK21 family.</text>
</comment>
<comment type="caution">
    <text evidence="4">The sequence shown here is derived from an EMBL/GenBank/DDBJ whole genome shotgun (WGS) entry which is preliminary data.</text>
</comment>
<evidence type="ECO:0000313" key="5">
    <source>
        <dbReference type="Proteomes" id="UP000319160"/>
    </source>
</evidence>
<accession>A0A553IEU7</accession>
<organism evidence="4 5">
    <name type="scientific">Xylaria flabelliformis</name>
    <dbReference type="NCBI Taxonomy" id="2512241"/>
    <lineage>
        <taxon>Eukaryota</taxon>
        <taxon>Fungi</taxon>
        <taxon>Dikarya</taxon>
        <taxon>Ascomycota</taxon>
        <taxon>Pezizomycotina</taxon>
        <taxon>Sordariomycetes</taxon>
        <taxon>Xylariomycetidae</taxon>
        <taxon>Xylariales</taxon>
        <taxon>Xylariaceae</taxon>
        <taxon>Xylaria</taxon>
    </lineage>
</organism>
<feature type="compositionally biased region" description="Acidic residues" evidence="2">
    <location>
        <begin position="177"/>
        <end position="213"/>
    </location>
</feature>
<feature type="compositionally biased region" description="Acidic residues" evidence="2">
    <location>
        <begin position="963"/>
        <end position="997"/>
    </location>
</feature>
<dbReference type="InterPro" id="IPR040155">
    <property type="entry name" value="CEBPZ/Mak21-like"/>
</dbReference>
<feature type="compositionally biased region" description="Acidic residues" evidence="2">
    <location>
        <begin position="911"/>
        <end position="925"/>
    </location>
</feature>
<feature type="region of interest" description="Disordered" evidence="2">
    <location>
        <begin position="15"/>
        <end position="120"/>
    </location>
</feature>
<dbReference type="PANTHER" id="PTHR12048">
    <property type="entry name" value="CCAAT-BINDING FACTOR-RELATED"/>
    <property type="match status" value="1"/>
</dbReference>
<name>A0A553IEU7_9PEZI</name>
<dbReference type="SUPFAM" id="SSF48371">
    <property type="entry name" value="ARM repeat"/>
    <property type="match status" value="1"/>
</dbReference>
<proteinExistence type="inferred from homology"/>
<evidence type="ECO:0000259" key="3">
    <source>
        <dbReference type="Pfam" id="PF03914"/>
    </source>
</evidence>
<protein>
    <recommendedName>
        <fullName evidence="3">CCAAT-binding factor domain-containing protein</fullName>
    </recommendedName>
</protein>
<sequence length="1040" mass="115635">MASFDEAALSKLTAKLDSRLAEAKKSEPKSIKGKRKLDQSTDAAQPPAKKRNQHVKSDHLQNGKPNGKPKPKPHARPNAQARDRQSNAKPNGKPTGDSRPRSYDKKTPQPGNENILLDEIKALGGDEDDFKLVGDIDSDDEAVNSHTGSRDADKLLRAELASFAAGLGFDQIQQDVVSEESDVEDDQGDDNTSADDNGEEVDDDDDDETEDSPTIDPKRKTIFEPRPDWYAVELKTLPNPNSDEVEPFTTTITALKNYAKTLLDEDTAAYSTSFAASSSRKFMSTIMSSGTMSDKVSALTLAIQESPVHNIKAFENLMGLGAKRSRGPALAALAALVDLLGPGMILPSDRRLRTFTSQLGLIGTLQKHDTKSWSVGQALPGKITKAHLLSWYFEDWLKDAYFKMIQSLEVWCDDEIEYARTKAVDQVFALLRDKPEQESNLLRLLVNKLGDRDRKIASRASYLLLQLLTTHPRMKQVVVHSIEQDVVFRSGQNNRAKYYAVNTLNQTILSTKEPELADSLLRIYFGMFLSLLKNGELGHLDGALDGPQKGKKEKQKRRVNSSKDVNEKTNVIGGETEAAEKLVSAILTGVNRAVPFSQADQSTLESHLDTLFHITHSSNFNTSVQALMLIQQLSANRQLATERYYRTLYESLLDPRLITSSKQALYLNLLYRSLKADVDVRRVKAFVKRMLQVLNLHQPSFVCGIIYLAIELSVAFPDLKTLLSVPEENDVEATTLPVASDALSDNAVDGIHSSKISNAYDGRKRDPEYSNAHLSCLWELLPFLKHYHPSVDVYARNLLNGEKANQKPELANHTLIAFLDKFVYKNAKAADQAKGASIMQPIAASGQSQILLSTKSSVKDANSVNSAAFWNKKSGDVAVQDAFFHEYFTQMGKPGQAEREQKRKVKKDAPGEGEDDEEANEDEIWDALVNSRPEIQEDSEDGADFDDMMSLDDSEKEFRKAMDEEDDDDDVLNLDDSDVELSDEEIEEEEEAEEPAADDEKKDEKPESERKKKKKALKALPLFASADDYAEMLAQDADGL</sequence>
<reference evidence="5" key="1">
    <citation type="submission" date="2019-06" db="EMBL/GenBank/DDBJ databases">
        <title>Draft genome sequence of the griseofulvin-producing fungus Xylaria cubensis strain G536.</title>
        <authorList>
            <person name="Mead M.E."/>
            <person name="Raja H.A."/>
            <person name="Steenwyk J.L."/>
            <person name="Knowles S.L."/>
            <person name="Oberlies N.H."/>
            <person name="Rokas A."/>
        </authorList>
    </citation>
    <scope>NUCLEOTIDE SEQUENCE [LARGE SCALE GENOMIC DNA]</scope>
    <source>
        <strain evidence="5">G536</strain>
    </source>
</reference>
<feature type="compositionally biased region" description="Acidic residues" evidence="2">
    <location>
        <begin position="936"/>
        <end position="955"/>
    </location>
</feature>
<dbReference type="InterPro" id="IPR005612">
    <property type="entry name" value="CCAAT-binding_factor"/>
</dbReference>
<evidence type="ECO:0000313" key="4">
    <source>
        <dbReference type="EMBL" id="TRX98704.1"/>
    </source>
</evidence>
<feature type="compositionally biased region" description="Basic residues" evidence="2">
    <location>
        <begin position="549"/>
        <end position="560"/>
    </location>
</feature>
<dbReference type="EMBL" id="VFLP01000001">
    <property type="protein sequence ID" value="TRX98704.1"/>
    <property type="molecule type" value="Genomic_DNA"/>
</dbReference>
<dbReference type="PANTHER" id="PTHR12048:SF0">
    <property type="entry name" value="CCAAT_ENHANCER-BINDING PROTEIN ZETA"/>
    <property type="match status" value="1"/>
</dbReference>
<dbReference type="Pfam" id="PF03914">
    <property type="entry name" value="CBF"/>
    <property type="match status" value="1"/>
</dbReference>
<evidence type="ECO:0000256" key="1">
    <source>
        <dbReference type="ARBA" id="ARBA00007797"/>
    </source>
</evidence>
<dbReference type="Proteomes" id="UP000319160">
    <property type="component" value="Unassembled WGS sequence"/>
</dbReference>
<keyword evidence="5" id="KW-1185">Reference proteome</keyword>
<feature type="domain" description="CCAAT-binding factor" evidence="3">
    <location>
        <begin position="623"/>
        <end position="795"/>
    </location>
</feature>
<evidence type="ECO:0000256" key="2">
    <source>
        <dbReference type="SAM" id="MobiDB-lite"/>
    </source>
</evidence>
<dbReference type="OrthoDB" id="28947at2759"/>
<feature type="region of interest" description="Disordered" evidence="2">
    <location>
        <begin position="173"/>
        <end position="222"/>
    </location>
</feature>
<feature type="region of interest" description="Disordered" evidence="2">
    <location>
        <begin position="892"/>
        <end position="1016"/>
    </location>
</feature>